<comment type="similarity">
    <text evidence="1 4">Belongs to the HscB family.</text>
</comment>
<dbReference type="NCBIfam" id="TIGR00714">
    <property type="entry name" value="hscB"/>
    <property type="match status" value="1"/>
</dbReference>
<dbReference type="PROSITE" id="PS50076">
    <property type="entry name" value="DNAJ_2"/>
    <property type="match status" value="1"/>
</dbReference>
<dbReference type="Proteomes" id="UP000217289">
    <property type="component" value="Chromosome"/>
</dbReference>
<dbReference type="InterPro" id="IPR036386">
    <property type="entry name" value="HscB_C_sf"/>
</dbReference>
<dbReference type="GO" id="GO:0001671">
    <property type="term" value="F:ATPase activator activity"/>
    <property type="evidence" value="ECO:0007669"/>
    <property type="project" value="InterPro"/>
</dbReference>
<evidence type="ECO:0000313" key="7">
    <source>
        <dbReference type="Proteomes" id="UP000217289"/>
    </source>
</evidence>
<dbReference type="Gene3D" id="1.20.1280.20">
    <property type="entry name" value="HscB, C-terminal domain"/>
    <property type="match status" value="1"/>
</dbReference>
<evidence type="ECO:0000256" key="2">
    <source>
        <dbReference type="ARBA" id="ARBA00023186"/>
    </source>
</evidence>
<name>A0A250IKG2_9BACT</name>
<dbReference type="CDD" id="cd06257">
    <property type="entry name" value="DnaJ"/>
    <property type="match status" value="1"/>
</dbReference>
<dbReference type="GO" id="GO:0006457">
    <property type="term" value="P:protein folding"/>
    <property type="evidence" value="ECO:0007669"/>
    <property type="project" value="UniProtKB-UniRule"/>
</dbReference>
<dbReference type="SUPFAM" id="SSF47144">
    <property type="entry name" value="HSC20 (HSCB), C-terminal oligomerisation domain"/>
    <property type="match status" value="1"/>
</dbReference>
<dbReference type="SUPFAM" id="SSF46565">
    <property type="entry name" value="Chaperone J-domain"/>
    <property type="match status" value="1"/>
</dbReference>
<evidence type="ECO:0000313" key="6">
    <source>
        <dbReference type="EMBL" id="ATB32249.1"/>
    </source>
</evidence>
<gene>
    <name evidence="4" type="primary">hscB</name>
    <name evidence="6" type="ORF">MEBOL_005726</name>
</gene>
<dbReference type="PANTHER" id="PTHR14021">
    <property type="entry name" value="IRON-SULFUR CLUSTER CO-CHAPERONE PROTEIN HSCB"/>
    <property type="match status" value="1"/>
</dbReference>
<dbReference type="HAMAP" id="MF_00682">
    <property type="entry name" value="HscB"/>
    <property type="match status" value="1"/>
</dbReference>
<dbReference type="GO" id="GO:0051259">
    <property type="term" value="P:protein complex oligomerization"/>
    <property type="evidence" value="ECO:0007669"/>
    <property type="project" value="InterPro"/>
</dbReference>
<accession>A0A250IKG2</accession>
<dbReference type="SMART" id="SM00271">
    <property type="entry name" value="DnaJ"/>
    <property type="match status" value="1"/>
</dbReference>
<feature type="domain" description="J" evidence="5">
    <location>
        <begin position="30"/>
        <end position="102"/>
    </location>
</feature>
<dbReference type="InterPro" id="IPR001623">
    <property type="entry name" value="DnaJ_domain"/>
</dbReference>
<evidence type="ECO:0000259" key="5">
    <source>
        <dbReference type="PROSITE" id="PS50076"/>
    </source>
</evidence>
<comment type="function">
    <text evidence="3 4">Co-chaperone involved in the maturation of iron-sulfur cluster-containing proteins. Seems to help targeting proteins to be folded toward HscA.</text>
</comment>
<keyword evidence="2 4" id="KW-0143">Chaperone</keyword>
<evidence type="ECO:0000256" key="4">
    <source>
        <dbReference type="HAMAP-Rule" id="MF_00682"/>
    </source>
</evidence>
<dbReference type="AlphaFoldDB" id="A0A250IKG2"/>
<comment type="subunit">
    <text evidence="4">Interacts with HscA and stimulates its ATPase activity.</text>
</comment>
<dbReference type="InterPro" id="IPR009073">
    <property type="entry name" value="HscB_oligo_C"/>
</dbReference>
<dbReference type="PANTHER" id="PTHR14021:SF15">
    <property type="entry name" value="IRON-SULFUR CLUSTER CO-CHAPERONE PROTEIN HSCB"/>
    <property type="match status" value="1"/>
</dbReference>
<dbReference type="GO" id="GO:0051087">
    <property type="term" value="F:protein-folding chaperone binding"/>
    <property type="evidence" value="ECO:0007669"/>
    <property type="project" value="InterPro"/>
</dbReference>
<dbReference type="InterPro" id="IPR036869">
    <property type="entry name" value="J_dom_sf"/>
</dbReference>
<dbReference type="RefSeq" id="WP_095980460.1">
    <property type="nucleotide sequence ID" value="NZ_CP022163.1"/>
</dbReference>
<dbReference type="KEGG" id="mbd:MEBOL_005726"/>
<dbReference type="Gene3D" id="1.10.287.110">
    <property type="entry name" value="DnaJ domain"/>
    <property type="match status" value="1"/>
</dbReference>
<evidence type="ECO:0000256" key="3">
    <source>
        <dbReference type="ARBA" id="ARBA00025596"/>
    </source>
</evidence>
<sequence length="209" mass="23660">MKCWNCDKESEGRPFCGACGKIAGRLAGTTHFAVFGLPPSHDVQLDALERQYRELSLKLHPDRFAQAEARERRLSLEQTTALNEAYKTLKDATRRAFYLLSLHGVDLDREDSGAQKNMPLEFLEEVMELREALDEAMEARDTGRIQKMAQDVGARRSGALQEAVEALRTLEKGPLDESLVKKASHALGRVRYFTRFLEQVDAFEEEMLA</sequence>
<keyword evidence="7" id="KW-1185">Reference proteome</keyword>
<dbReference type="Pfam" id="PF07743">
    <property type="entry name" value="HSCB_C"/>
    <property type="match status" value="1"/>
</dbReference>
<dbReference type="OrthoDB" id="287587at2"/>
<dbReference type="Pfam" id="PF00226">
    <property type="entry name" value="DnaJ"/>
    <property type="match status" value="1"/>
</dbReference>
<organism evidence="6 7">
    <name type="scientific">Melittangium boletus DSM 14713</name>
    <dbReference type="NCBI Taxonomy" id="1294270"/>
    <lineage>
        <taxon>Bacteria</taxon>
        <taxon>Pseudomonadati</taxon>
        <taxon>Myxococcota</taxon>
        <taxon>Myxococcia</taxon>
        <taxon>Myxococcales</taxon>
        <taxon>Cystobacterineae</taxon>
        <taxon>Archangiaceae</taxon>
        <taxon>Melittangium</taxon>
    </lineage>
</organism>
<evidence type="ECO:0000256" key="1">
    <source>
        <dbReference type="ARBA" id="ARBA00010476"/>
    </source>
</evidence>
<dbReference type="EMBL" id="CP022163">
    <property type="protein sequence ID" value="ATB32249.1"/>
    <property type="molecule type" value="Genomic_DNA"/>
</dbReference>
<dbReference type="GO" id="GO:0044571">
    <property type="term" value="P:[2Fe-2S] cluster assembly"/>
    <property type="evidence" value="ECO:0007669"/>
    <property type="project" value="InterPro"/>
</dbReference>
<reference evidence="6 7" key="1">
    <citation type="submission" date="2017-06" db="EMBL/GenBank/DDBJ databases">
        <authorList>
            <person name="Kim H.J."/>
            <person name="Triplett B.A."/>
        </authorList>
    </citation>
    <scope>NUCLEOTIDE SEQUENCE [LARGE SCALE GENOMIC DNA]</scope>
    <source>
        <strain evidence="6 7">DSM 14713</strain>
    </source>
</reference>
<proteinExistence type="inferred from homology"/>
<protein>
    <recommendedName>
        <fullName evidence="4">Co-chaperone protein HscB homolog</fullName>
    </recommendedName>
</protein>
<dbReference type="InterPro" id="IPR004640">
    <property type="entry name" value="HscB"/>
</dbReference>